<evidence type="ECO:0000313" key="2">
    <source>
        <dbReference type="EMBL" id="MDQ0305326.1"/>
    </source>
</evidence>
<accession>A0ABU0BHM8</accession>
<dbReference type="EMBL" id="JAUSUI010000013">
    <property type="protein sequence ID" value="MDQ0305326.1"/>
    <property type="molecule type" value="Genomic_DNA"/>
</dbReference>
<proteinExistence type="predicted"/>
<dbReference type="Gene3D" id="2.60.120.1110">
    <property type="match status" value="1"/>
</dbReference>
<keyword evidence="1" id="KW-0732">Signal</keyword>
<name>A0ABU0BHM8_9HYPH</name>
<sequence>MSDIVLQANVASLGSLKSLSGPAAATAAGTGDSSTTTGRTVDRFGFASGGIPGTLAAGIAWDATLATSKTLSVGYAVQDSADGSAWADYQTGTYAVVATGATAASVLGGELEVPVDLRSARRYVRVNFALDLSATGTDTAVARSIGFFAGFDRLPQ</sequence>
<protein>
    <submittedName>
        <fullName evidence="2">Uncharacterized protein</fullName>
    </submittedName>
</protein>
<keyword evidence="3" id="KW-1185">Reference proteome</keyword>
<dbReference type="RefSeq" id="WP_307023270.1">
    <property type="nucleotide sequence ID" value="NZ_JAUSUI010000013.1"/>
</dbReference>
<comment type="caution">
    <text evidence="2">The sequence shown here is derived from an EMBL/GenBank/DDBJ whole genome shotgun (WGS) entry which is preliminary data.</text>
</comment>
<dbReference type="Proteomes" id="UP001224682">
    <property type="component" value="Unassembled WGS sequence"/>
</dbReference>
<feature type="chain" id="PRO_5045173652" evidence="1">
    <location>
        <begin position="28"/>
        <end position="156"/>
    </location>
</feature>
<evidence type="ECO:0000256" key="1">
    <source>
        <dbReference type="SAM" id="SignalP"/>
    </source>
</evidence>
<reference evidence="2 3" key="1">
    <citation type="submission" date="2023-07" db="EMBL/GenBank/DDBJ databases">
        <title>Genomic Encyclopedia of Type Strains, Phase IV (KMG-IV): sequencing the most valuable type-strain genomes for metagenomic binning, comparative biology and taxonomic classification.</title>
        <authorList>
            <person name="Goeker M."/>
        </authorList>
    </citation>
    <scope>NUCLEOTIDE SEQUENCE [LARGE SCALE GENOMIC DNA]</scope>
    <source>
        <strain evidence="2 3">DSM 2457</strain>
    </source>
</reference>
<organism evidence="2 3">
    <name type="scientific">Ancylobacter polymorphus</name>
    <dbReference type="NCBI Taxonomy" id="223390"/>
    <lineage>
        <taxon>Bacteria</taxon>
        <taxon>Pseudomonadati</taxon>
        <taxon>Pseudomonadota</taxon>
        <taxon>Alphaproteobacteria</taxon>
        <taxon>Hyphomicrobiales</taxon>
        <taxon>Xanthobacteraceae</taxon>
        <taxon>Ancylobacter</taxon>
    </lineage>
</organism>
<feature type="signal peptide" evidence="1">
    <location>
        <begin position="1"/>
        <end position="27"/>
    </location>
</feature>
<gene>
    <name evidence="2" type="ORF">J2S75_004378</name>
</gene>
<evidence type="ECO:0000313" key="3">
    <source>
        <dbReference type="Proteomes" id="UP001224682"/>
    </source>
</evidence>